<accession>A0A9W7L2A0</accession>
<dbReference type="InterPro" id="IPR000073">
    <property type="entry name" value="AB_hydrolase_1"/>
</dbReference>
<gene>
    <name evidence="2" type="ORF">TrCOL_g6120</name>
</gene>
<proteinExistence type="predicted"/>
<dbReference type="Gene3D" id="3.40.50.1820">
    <property type="entry name" value="alpha/beta hydrolase"/>
    <property type="match status" value="1"/>
</dbReference>
<evidence type="ECO:0000313" key="3">
    <source>
        <dbReference type="Proteomes" id="UP001165065"/>
    </source>
</evidence>
<dbReference type="Proteomes" id="UP001165065">
    <property type="component" value="Unassembled WGS sequence"/>
</dbReference>
<dbReference type="SUPFAM" id="SSF53474">
    <property type="entry name" value="alpha/beta-Hydrolases"/>
    <property type="match status" value="1"/>
</dbReference>
<comment type="caution">
    <text evidence="2">The sequence shown here is derived from an EMBL/GenBank/DDBJ whole genome shotgun (WGS) entry which is preliminary data.</text>
</comment>
<dbReference type="AlphaFoldDB" id="A0A9W7L2A0"/>
<dbReference type="Pfam" id="PF00561">
    <property type="entry name" value="Abhydrolase_1"/>
    <property type="match status" value="1"/>
</dbReference>
<evidence type="ECO:0000313" key="2">
    <source>
        <dbReference type="EMBL" id="GMI21566.1"/>
    </source>
</evidence>
<dbReference type="EMBL" id="BRYA01000532">
    <property type="protein sequence ID" value="GMI21566.1"/>
    <property type="molecule type" value="Genomic_DNA"/>
</dbReference>
<dbReference type="PANTHER" id="PTHR43433:SF5">
    <property type="entry name" value="AB HYDROLASE-1 DOMAIN-CONTAINING PROTEIN"/>
    <property type="match status" value="1"/>
</dbReference>
<dbReference type="InterPro" id="IPR050471">
    <property type="entry name" value="AB_hydrolase"/>
</dbReference>
<reference evidence="3" key="1">
    <citation type="journal article" date="2023" name="Commun. Biol.">
        <title>Genome analysis of Parmales, the sister group of diatoms, reveals the evolutionary specialization of diatoms from phago-mixotrophs to photoautotrophs.</title>
        <authorList>
            <person name="Ban H."/>
            <person name="Sato S."/>
            <person name="Yoshikawa S."/>
            <person name="Yamada K."/>
            <person name="Nakamura Y."/>
            <person name="Ichinomiya M."/>
            <person name="Sato N."/>
            <person name="Blanc-Mathieu R."/>
            <person name="Endo H."/>
            <person name="Kuwata A."/>
            <person name="Ogata H."/>
        </authorList>
    </citation>
    <scope>NUCLEOTIDE SEQUENCE [LARGE SCALE GENOMIC DNA]</scope>
</reference>
<organism evidence="2 3">
    <name type="scientific">Triparma columacea</name>
    <dbReference type="NCBI Taxonomy" id="722753"/>
    <lineage>
        <taxon>Eukaryota</taxon>
        <taxon>Sar</taxon>
        <taxon>Stramenopiles</taxon>
        <taxon>Ochrophyta</taxon>
        <taxon>Bolidophyceae</taxon>
        <taxon>Parmales</taxon>
        <taxon>Triparmaceae</taxon>
        <taxon>Triparma</taxon>
    </lineage>
</organism>
<keyword evidence="3" id="KW-1185">Reference proteome</keyword>
<protein>
    <recommendedName>
        <fullName evidence="1">AB hydrolase-1 domain-containing protein</fullName>
    </recommendedName>
</protein>
<sequence length="199" mass="22075">MGISMGGMVAQKVAQMGGDNVNKLILGCTSAGGSRENPPRYPPTDRDFFSTFDEFKNDGSDADRELARTFLSKVLGGKREDSPLSISTARKFLDIFVERFIESRLKYKNGGKDGILAQLPAVKRYDGTSVLPDIPKSSQTLILHAQDDDIIPWENAYEMLELLANDENASVHLFDDGGHFFFISRAHQTAKIINEFLVV</sequence>
<dbReference type="OrthoDB" id="19657at2759"/>
<name>A0A9W7L2A0_9STRA</name>
<evidence type="ECO:0000259" key="1">
    <source>
        <dbReference type="Pfam" id="PF00561"/>
    </source>
</evidence>
<dbReference type="PANTHER" id="PTHR43433">
    <property type="entry name" value="HYDROLASE, ALPHA/BETA FOLD FAMILY PROTEIN"/>
    <property type="match status" value="1"/>
</dbReference>
<dbReference type="InterPro" id="IPR029058">
    <property type="entry name" value="AB_hydrolase_fold"/>
</dbReference>
<feature type="domain" description="AB hydrolase-1" evidence="1">
    <location>
        <begin position="1"/>
        <end position="185"/>
    </location>
</feature>